<dbReference type="RefSeq" id="WP_057480318.1">
    <property type="nucleotide sequence ID" value="NZ_BMWR01000002.1"/>
</dbReference>
<accession>A0A0Q9ZBR2</accession>
<evidence type="ECO:0000313" key="4">
    <source>
        <dbReference type="EMBL" id="KRG30493.1"/>
    </source>
</evidence>
<keyword evidence="3" id="KW-0732">Signal</keyword>
<keyword evidence="5" id="KW-1185">Reference proteome</keyword>
<evidence type="ECO:0000256" key="2">
    <source>
        <dbReference type="ARBA" id="ARBA00014024"/>
    </source>
</evidence>
<gene>
    <name evidence="4" type="ORF">APR42_01105</name>
</gene>
<dbReference type="Pfam" id="PF10627">
    <property type="entry name" value="CsgE"/>
    <property type="match status" value="1"/>
</dbReference>
<dbReference type="STRING" id="270918.APR42_01105"/>
<dbReference type="InterPro" id="IPR018900">
    <property type="entry name" value="Curli_CsgE"/>
</dbReference>
<reference evidence="4" key="1">
    <citation type="submission" date="2015-10" db="EMBL/GenBank/DDBJ databases">
        <title>Draft genome sequence of Salegentibacter mishustinae KCTC 12263.</title>
        <authorList>
            <person name="Lin W."/>
            <person name="Zheng Q."/>
        </authorList>
    </citation>
    <scope>NUCLEOTIDE SEQUENCE [LARGE SCALE GENOMIC DNA]</scope>
    <source>
        <strain evidence="4">KCTC 12263</strain>
    </source>
</reference>
<comment type="caution">
    <text evidence="4">The sequence shown here is derived from an EMBL/GenBank/DDBJ whole genome shotgun (WGS) entry which is preliminary data.</text>
</comment>
<evidence type="ECO:0000256" key="1">
    <source>
        <dbReference type="ARBA" id="ARBA00003989"/>
    </source>
</evidence>
<name>A0A0Q9ZBR2_9FLAO</name>
<dbReference type="Gene3D" id="2.60.40.2420">
    <property type="match status" value="1"/>
</dbReference>
<organism evidence="4 5">
    <name type="scientific">Salegentibacter mishustinae</name>
    <dbReference type="NCBI Taxonomy" id="270918"/>
    <lineage>
        <taxon>Bacteria</taxon>
        <taxon>Pseudomonadati</taxon>
        <taxon>Bacteroidota</taxon>
        <taxon>Flavobacteriia</taxon>
        <taxon>Flavobacteriales</taxon>
        <taxon>Flavobacteriaceae</taxon>
        <taxon>Salegentibacter</taxon>
    </lineage>
</organism>
<comment type="function">
    <text evidence="1">May be involved in the biogenesis of curli organelles.</text>
</comment>
<dbReference type="InterPro" id="IPR053722">
    <property type="entry name" value="Curli_assembly_CsgC/AgfC"/>
</dbReference>
<evidence type="ECO:0000256" key="3">
    <source>
        <dbReference type="ARBA" id="ARBA00022729"/>
    </source>
</evidence>
<dbReference type="Proteomes" id="UP000051643">
    <property type="component" value="Unassembled WGS sequence"/>
</dbReference>
<dbReference type="AlphaFoldDB" id="A0A0Q9ZBR2"/>
<protein>
    <recommendedName>
        <fullName evidence="2">Curli production assembly/transport component CsgE</fullName>
    </recommendedName>
</protein>
<evidence type="ECO:0000313" key="5">
    <source>
        <dbReference type="Proteomes" id="UP000051643"/>
    </source>
</evidence>
<proteinExistence type="predicted"/>
<dbReference type="EMBL" id="LKTP01000001">
    <property type="protein sequence ID" value="KRG30493.1"/>
    <property type="molecule type" value="Genomic_DNA"/>
</dbReference>
<sequence>MPAFLCGQNFNSEVEAIINTNDNKNDILEVTGIAQNKTNVSYGLRYELSVITSNPKVSNNSSKNAQSGFFTLEPYETSSLSTTSVSINPQMQTIILLLIYDEEDKLLGTARKVYEPMSQAAKNEKLSYKKDNEGIQLYGLVTENTKTKPGKDFYDFFYQKYQLSQNPENKIIEIDEMISFGRTTKIMVKIENQIVFQFYSRPKLDYLEEMAGVALQRVNRYFQNLRRQKQQIMQY</sequence>